<accession>A0A5P2C541</accession>
<evidence type="ECO:0000256" key="5">
    <source>
        <dbReference type="ARBA" id="ARBA00022989"/>
    </source>
</evidence>
<keyword evidence="4 7" id="KW-0812">Transmembrane</keyword>
<evidence type="ECO:0000256" key="1">
    <source>
        <dbReference type="ARBA" id="ARBA00004651"/>
    </source>
</evidence>
<dbReference type="Pfam" id="PF00854">
    <property type="entry name" value="PTR2"/>
    <property type="match status" value="1"/>
</dbReference>
<dbReference type="EMBL" id="CP029192">
    <property type="protein sequence ID" value="QES37673.1"/>
    <property type="molecule type" value="Genomic_DNA"/>
</dbReference>
<dbReference type="InterPro" id="IPR005279">
    <property type="entry name" value="Dipep/tripep_permease"/>
</dbReference>
<evidence type="ECO:0000313" key="10">
    <source>
        <dbReference type="Proteomes" id="UP000322927"/>
    </source>
</evidence>
<dbReference type="InterPro" id="IPR018456">
    <property type="entry name" value="PTR2_symporter_CS"/>
</dbReference>
<feature type="transmembrane region" description="Helical" evidence="8">
    <location>
        <begin position="294"/>
        <end position="313"/>
    </location>
</feature>
<keyword evidence="3" id="KW-1003">Cell membrane</keyword>
<evidence type="ECO:0000256" key="4">
    <source>
        <dbReference type="ARBA" id="ARBA00022692"/>
    </source>
</evidence>
<evidence type="ECO:0000256" key="6">
    <source>
        <dbReference type="ARBA" id="ARBA00023136"/>
    </source>
</evidence>
<feature type="transmembrane region" description="Helical" evidence="8">
    <location>
        <begin position="36"/>
        <end position="53"/>
    </location>
</feature>
<feature type="transmembrane region" description="Helical" evidence="8">
    <location>
        <begin position="443"/>
        <end position="464"/>
    </location>
</feature>
<dbReference type="InterPro" id="IPR050171">
    <property type="entry name" value="MFS_Transporters"/>
</dbReference>
<dbReference type="PANTHER" id="PTHR23517:SF15">
    <property type="entry name" value="PROTON-DEPENDENT OLIGOPEPTIDE FAMILY TRANSPORT PROTEIN"/>
    <property type="match status" value="1"/>
</dbReference>
<dbReference type="CDD" id="cd17346">
    <property type="entry name" value="MFS_DtpA_like"/>
    <property type="match status" value="1"/>
</dbReference>
<dbReference type="Proteomes" id="UP000322927">
    <property type="component" value="Chromosome"/>
</dbReference>
<feature type="transmembrane region" description="Helical" evidence="8">
    <location>
        <begin position="345"/>
        <end position="365"/>
    </location>
</feature>
<keyword evidence="5 8" id="KW-1133">Transmembrane helix</keyword>
<evidence type="ECO:0000256" key="8">
    <source>
        <dbReference type="SAM" id="Phobius"/>
    </source>
</evidence>
<dbReference type="PANTHER" id="PTHR23517">
    <property type="entry name" value="RESISTANCE PROTEIN MDTM, PUTATIVE-RELATED-RELATED"/>
    <property type="match status" value="1"/>
</dbReference>
<protein>
    <submittedName>
        <fullName evidence="9">MFS transporter</fullName>
    </submittedName>
</protein>
<feature type="transmembrane region" description="Helical" evidence="8">
    <location>
        <begin position="161"/>
        <end position="182"/>
    </location>
</feature>
<evidence type="ECO:0000256" key="2">
    <source>
        <dbReference type="ARBA" id="ARBA00022448"/>
    </source>
</evidence>
<dbReference type="SUPFAM" id="SSF103473">
    <property type="entry name" value="MFS general substrate transporter"/>
    <property type="match status" value="1"/>
</dbReference>
<feature type="transmembrane region" description="Helical" evidence="8">
    <location>
        <begin position="405"/>
        <end position="431"/>
    </location>
</feature>
<gene>
    <name evidence="9" type="ORF">DEJ48_33475</name>
</gene>
<keyword evidence="6 8" id="KW-0472">Membrane</keyword>
<feature type="transmembrane region" description="Helical" evidence="8">
    <location>
        <begin position="470"/>
        <end position="490"/>
    </location>
</feature>
<reference evidence="9 10" key="1">
    <citation type="submission" date="2018-05" db="EMBL/GenBank/DDBJ databases">
        <title>Streptomyces venezuelae.</title>
        <authorList>
            <person name="Kim W."/>
            <person name="Lee N."/>
            <person name="Cho B.-K."/>
        </authorList>
    </citation>
    <scope>NUCLEOTIDE SEQUENCE [LARGE SCALE GENOMIC DNA]</scope>
    <source>
        <strain evidence="9 10">ATCC 14584</strain>
    </source>
</reference>
<dbReference type="AlphaFoldDB" id="A0A5P2C541"/>
<feature type="transmembrane region" description="Helical" evidence="8">
    <location>
        <begin position="238"/>
        <end position="254"/>
    </location>
</feature>
<name>A0A5P2C541_STRVZ</name>
<dbReference type="InterPro" id="IPR036259">
    <property type="entry name" value="MFS_trans_sf"/>
</dbReference>
<evidence type="ECO:0000256" key="7">
    <source>
        <dbReference type="RuleBase" id="RU003755"/>
    </source>
</evidence>
<dbReference type="PROSITE" id="PS01023">
    <property type="entry name" value="PTR2_2"/>
    <property type="match status" value="1"/>
</dbReference>
<feature type="transmembrane region" description="Helical" evidence="8">
    <location>
        <begin position="107"/>
        <end position="140"/>
    </location>
</feature>
<dbReference type="Gene3D" id="1.20.1250.20">
    <property type="entry name" value="MFS general substrate transporter like domains"/>
    <property type="match status" value="1"/>
</dbReference>
<dbReference type="NCBIfam" id="TIGR00924">
    <property type="entry name" value="yjdL_sub1_fam"/>
    <property type="match status" value="1"/>
</dbReference>
<feature type="transmembrane region" description="Helical" evidence="8">
    <location>
        <begin position="260"/>
        <end position="282"/>
    </location>
</feature>
<proteinExistence type="inferred from homology"/>
<dbReference type="InterPro" id="IPR000109">
    <property type="entry name" value="POT_fam"/>
</dbReference>
<dbReference type="GO" id="GO:0005886">
    <property type="term" value="C:plasma membrane"/>
    <property type="evidence" value="ECO:0007669"/>
    <property type="project" value="UniProtKB-SubCell"/>
</dbReference>
<dbReference type="GO" id="GO:0006857">
    <property type="term" value="P:oligopeptide transport"/>
    <property type="evidence" value="ECO:0007669"/>
    <property type="project" value="InterPro"/>
</dbReference>
<dbReference type="RefSeq" id="WP_150219879.1">
    <property type="nucleotide sequence ID" value="NZ_CP029192.1"/>
</dbReference>
<evidence type="ECO:0000256" key="3">
    <source>
        <dbReference type="ARBA" id="ARBA00022475"/>
    </source>
</evidence>
<dbReference type="GO" id="GO:1904680">
    <property type="term" value="F:peptide transmembrane transporter activity"/>
    <property type="evidence" value="ECO:0007669"/>
    <property type="project" value="InterPro"/>
</dbReference>
<sequence>MASSLTKDAPAGGGKAFFGHPRGLATLFMTEMWERFSYYGLRALLVIYLISGGSDAKAGAQGGGLAYDAATATAIYSVYVAMVYLLAMPGSWFGDRLWGPRKTVAIGAGVIMLGHLCLAVPGSAGFFVGLGLVALGSGLLKSNISTMVGQLYADNDVRRDGGFTVFYMGINLGGFLAPYVIGTVGQTVNWHLGFALAALGMALGLTQFLLGTRHLPEHSDVVVNPASAAEKKKLATKALLWAVVAAVFYTVVVVTDHFTINWVLLPMTVAGLVIPLLVLVRIKRDSDLTDVEQSRMTSFIWIFAAAAVFWMIYDQGASTVQAFGETKADNAVFGWEMPSTWYQSFNSFFIILLAPVFAALWTVLIRRGKEARTMTKFAFGLFFIALSFFTFCVPLSRAADGAHPTMWWIVLLFLVQTIGELCLSPVGLSISTKLAPAKYASQLLGVWFLAVTAGDSVTGLLAIAGVDLSGVGVVATEASLAVLAGLGLLATRKKVSAAMQGI</sequence>
<organism evidence="9 10">
    <name type="scientific">Streptomyces venezuelae</name>
    <dbReference type="NCBI Taxonomy" id="54571"/>
    <lineage>
        <taxon>Bacteria</taxon>
        <taxon>Bacillati</taxon>
        <taxon>Actinomycetota</taxon>
        <taxon>Actinomycetes</taxon>
        <taxon>Kitasatosporales</taxon>
        <taxon>Streptomycetaceae</taxon>
        <taxon>Streptomyces</taxon>
    </lineage>
</organism>
<comment type="subcellular location">
    <subcellularLocation>
        <location evidence="1">Cell membrane</location>
        <topology evidence="1">Multi-pass membrane protein</topology>
    </subcellularLocation>
    <subcellularLocation>
        <location evidence="7">Membrane</location>
        <topology evidence="7">Multi-pass membrane protein</topology>
    </subcellularLocation>
</comment>
<comment type="similarity">
    <text evidence="7">Belongs to the major facilitator superfamily. Proton-dependent oligopeptide transporter (POT/PTR) (TC 2.A.17) family.</text>
</comment>
<feature type="transmembrane region" description="Helical" evidence="8">
    <location>
        <begin position="377"/>
        <end position="399"/>
    </location>
</feature>
<dbReference type="OrthoDB" id="9772725at2"/>
<keyword evidence="2 7" id="KW-0813">Transport</keyword>
<evidence type="ECO:0000313" key="9">
    <source>
        <dbReference type="EMBL" id="QES37673.1"/>
    </source>
</evidence>
<feature type="transmembrane region" description="Helical" evidence="8">
    <location>
        <begin position="188"/>
        <end position="210"/>
    </location>
</feature>
<feature type="transmembrane region" description="Helical" evidence="8">
    <location>
        <begin position="65"/>
        <end position="87"/>
    </location>
</feature>